<feature type="non-terminal residue" evidence="2">
    <location>
        <position position="1"/>
    </location>
</feature>
<dbReference type="AlphaFoldDB" id="A0A2H3JQB2"/>
<organism evidence="2 3">
    <name type="scientific">Wolfiporia cocos (strain MD-104)</name>
    <name type="common">Brown rot fungus</name>
    <dbReference type="NCBI Taxonomy" id="742152"/>
    <lineage>
        <taxon>Eukaryota</taxon>
        <taxon>Fungi</taxon>
        <taxon>Dikarya</taxon>
        <taxon>Basidiomycota</taxon>
        <taxon>Agaricomycotina</taxon>
        <taxon>Agaricomycetes</taxon>
        <taxon>Polyporales</taxon>
        <taxon>Phaeolaceae</taxon>
        <taxon>Wolfiporia</taxon>
    </lineage>
</organism>
<dbReference type="OMA" id="HEERYIE"/>
<reference evidence="2 3" key="1">
    <citation type="journal article" date="2012" name="Science">
        <title>The Paleozoic origin of enzymatic lignin decomposition reconstructed from 31 fungal genomes.</title>
        <authorList>
            <person name="Floudas D."/>
            <person name="Binder M."/>
            <person name="Riley R."/>
            <person name="Barry K."/>
            <person name="Blanchette R.A."/>
            <person name="Henrissat B."/>
            <person name="Martinez A.T."/>
            <person name="Otillar R."/>
            <person name="Spatafora J.W."/>
            <person name="Yadav J.S."/>
            <person name="Aerts A."/>
            <person name="Benoit I."/>
            <person name="Boyd A."/>
            <person name="Carlson A."/>
            <person name="Copeland A."/>
            <person name="Coutinho P.M."/>
            <person name="de Vries R.P."/>
            <person name="Ferreira P."/>
            <person name="Findley K."/>
            <person name="Foster B."/>
            <person name="Gaskell J."/>
            <person name="Glotzer D."/>
            <person name="Gorecki P."/>
            <person name="Heitman J."/>
            <person name="Hesse C."/>
            <person name="Hori C."/>
            <person name="Igarashi K."/>
            <person name="Jurgens J.A."/>
            <person name="Kallen N."/>
            <person name="Kersten P."/>
            <person name="Kohler A."/>
            <person name="Kuees U."/>
            <person name="Kumar T.K.A."/>
            <person name="Kuo A."/>
            <person name="LaButti K."/>
            <person name="Larrondo L.F."/>
            <person name="Lindquist E."/>
            <person name="Ling A."/>
            <person name="Lombard V."/>
            <person name="Lucas S."/>
            <person name="Lundell T."/>
            <person name="Martin R."/>
            <person name="McLaughlin D.J."/>
            <person name="Morgenstern I."/>
            <person name="Morin E."/>
            <person name="Murat C."/>
            <person name="Nagy L.G."/>
            <person name="Nolan M."/>
            <person name="Ohm R.A."/>
            <person name="Patyshakuliyeva A."/>
            <person name="Rokas A."/>
            <person name="Ruiz-Duenas F.J."/>
            <person name="Sabat G."/>
            <person name="Salamov A."/>
            <person name="Samejima M."/>
            <person name="Schmutz J."/>
            <person name="Slot J.C."/>
            <person name="St John F."/>
            <person name="Stenlid J."/>
            <person name="Sun H."/>
            <person name="Sun S."/>
            <person name="Syed K."/>
            <person name="Tsang A."/>
            <person name="Wiebenga A."/>
            <person name="Young D."/>
            <person name="Pisabarro A."/>
            <person name="Eastwood D.C."/>
            <person name="Martin F."/>
            <person name="Cullen D."/>
            <person name="Grigoriev I.V."/>
            <person name="Hibbett D.S."/>
        </authorList>
    </citation>
    <scope>NUCLEOTIDE SEQUENCE [LARGE SCALE GENOMIC DNA]</scope>
    <source>
        <strain evidence="2 3">MD-104</strain>
    </source>
</reference>
<feature type="compositionally biased region" description="Low complexity" evidence="1">
    <location>
        <begin position="92"/>
        <end position="107"/>
    </location>
</feature>
<evidence type="ECO:0008006" key="4">
    <source>
        <dbReference type="Google" id="ProtNLM"/>
    </source>
</evidence>
<feature type="compositionally biased region" description="Low complexity" evidence="1">
    <location>
        <begin position="66"/>
        <end position="77"/>
    </location>
</feature>
<evidence type="ECO:0000256" key="1">
    <source>
        <dbReference type="SAM" id="MobiDB-lite"/>
    </source>
</evidence>
<proteinExistence type="predicted"/>
<evidence type="ECO:0000313" key="2">
    <source>
        <dbReference type="EMBL" id="PCH43705.1"/>
    </source>
</evidence>
<dbReference type="EMBL" id="KB468146">
    <property type="protein sequence ID" value="PCH43705.1"/>
    <property type="molecule type" value="Genomic_DNA"/>
</dbReference>
<dbReference type="OrthoDB" id="445357at2759"/>
<accession>A0A2H3JQB2</accession>
<name>A0A2H3JQB2_WOLCO</name>
<evidence type="ECO:0000313" key="3">
    <source>
        <dbReference type="Proteomes" id="UP000218811"/>
    </source>
</evidence>
<keyword evidence="3" id="KW-1185">Reference proteome</keyword>
<dbReference type="Proteomes" id="UP000218811">
    <property type="component" value="Unassembled WGS sequence"/>
</dbReference>
<sequence length="244" mass="24777">ESKLKALKVVDLKHILARAAVPVPSKSTKPDLIARVLASPAARAVYDAQFGAAKDTQPDPPRSKNDPAPADDLLAPPEDLDWSPDADPTQGAPPASAPSSSVKATPASPSPPLSKPASTAASVAPSAPEASPALPAEDDELARRKARAARFGIALVEPKPGPVPKGKTPKPADKTGGAAGAKAAKGPSALTDDPEKLAARAARFGIAPPSAADASKSIPTSGKKRAAPPVDAVDAEELERRKKR</sequence>
<feature type="compositionally biased region" description="Low complexity" evidence="1">
    <location>
        <begin position="115"/>
        <end position="135"/>
    </location>
</feature>
<feature type="region of interest" description="Disordered" evidence="1">
    <location>
        <begin position="48"/>
        <end position="244"/>
    </location>
</feature>
<feature type="compositionally biased region" description="Low complexity" evidence="1">
    <location>
        <begin position="174"/>
        <end position="189"/>
    </location>
</feature>
<protein>
    <recommendedName>
        <fullName evidence="4">THO1-MOS11 C-terminal domain-containing protein</fullName>
    </recommendedName>
</protein>
<gene>
    <name evidence="2" type="ORF">WOLCODRAFT_104009</name>
</gene>
<feature type="non-terminal residue" evidence="2">
    <location>
        <position position="244"/>
    </location>
</feature>
<dbReference type="STRING" id="742152.A0A2H3JQB2"/>